<feature type="signal peptide" evidence="7">
    <location>
        <begin position="1"/>
        <end position="21"/>
    </location>
</feature>
<dbReference type="InterPro" id="IPR003689">
    <property type="entry name" value="ZIP"/>
</dbReference>
<dbReference type="FunCoup" id="A0A3N4KS51">
    <property type="interactions" value="167"/>
</dbReference>
<feature type="transmembrane region" description="Helical" evidence="6">
    <location>
        <begin position="155"/>
        <end position="171"/>
    </location>
</feature>
<dbReference type="InParanoid" id="A0A3N4KS51"/>
<keyword evidence="3 6" id="KW-1133">Transmembrane helix</keyword>
<feature type="transmembrane region" description="Helical" evidence="6">
    <location>
        <begin position="388"/>
        <end position="407"/>
    </location>
</feature>
<reference evidence="8 9" key="1">
    <citation type="journal article" date="2018" name="Nat. Ecol. Evol.">
        <title>Pezizomycetes genomes reveal the molecular basis of ectomycorrhizal truffle lifestyle.</title>
        <authorList>
            <person name="Murat C."/>
            <person name="Payen T."/>
            <person name="Noel B."/>
            <person name="Kuo A."/>
            <person name="Morin E."/>
            <person name="Chen J."/>
            <person name="Kohler A."/>
            <person name="Krizsan K."/>
            <person name="Balestrini R."/>
            <person name="Da Silva C."/>
            <person name="Montanini B."/>
            <person name="Hainaut M."/>
            <person name="Levati E."/>
            <person name="Barry K.W."/>
            <person name="Belfiori B."/>
            <person name="Cichocki N."/>
            <person name="Clum A."/>
            <person name="Dockter R.B."/>
            <person name="Fauchery L."/>
            <person name="Guy J."/>
            <person name="Iotti M."/>
            <person name="Le Tacon F."/>
            <person name="Lindquist E.A."/>
            <person name="Lipzen A."/>
            <person name="Malagnac F."/>
            <person name="Mello A."/>
            <person name="Molinier V."/>
            <person name="Miyauchi S."/>
            <person name="Poulain J."/>
            <person name="Riccioni C."/>
            <person name="Rubini A."/>
            <person name="Sitrit Y."/>
            <person name="Splivallo R."/>
            <person name="Traeger S."/>
            <person name="Wang M."/>
            <person name="Zifcakova L."/>
            <person name="Wipf D."/>
            <person name="Zambonelli A."/>
            <person name="Paolocci F."/>
            <person name="Nowrousian M."/>
            <person name="Ottonello S."/>
            <person name="Baldrian P."/>
            <person name="Spatafora J.W."/>
            <person name="Henrissat B."/>
            <person name="Nagy L.G."/>
            <person name="Aury J.M."/>
            <person name="Wincker P."/>
            <person name="Grigoriev I.V."/>
            <person name="Bonfante P."/>
            <person name="Martin F.M."/>
        </authorList>
    </citation>
    <scope>NUCLEOTIDE SEQUENCE [LARGE SCALE GENOMIC DNA]</scope>
    <source>
        <strain evidence="8 9">CCBAS932</strain>
    </source>
</reference>
<evidence type="ECO:0000256" key="5">
    <source>
        <dbReference type="SAM" id="MobiDB-lite"/>
    </source>
</evidence>
<feature type="transmembrane region" description="Helical" evidence="6">
    <location>
        <begin position="111"/>
        <end position="135"/>
    </location>
</feature>
<keyword evidence="2 6" id="KW-0812">Transmembrane</keyword>
<comment type="subcellular location">
    <subcellularLocation>
        <location evidence="1">Membrane</location>
        <topology evidence="1">Multi-pass membrane protein</topology>
    </subcellularLocation>
</comment>
<organism evidence="8 9">
    <name type="scientific">Morchella conica CCBAS932</name>
    <dbReference type="NCBI Taxonomy" id="1392247"/>
    <lineage>
        <taxon>Eukaryota</taxon>
        <taxon>Fungi</taxon>
        <taxon>Dikarya</taxon>
        <taxon>Ascomycota</taxon>
        <taxon>Pezizomycotina</taxon>
        <taxon>Pezizomycetes</taxon>
        <taxon>Pezizales</taxon>
        <taxon>Morchellaceae</taxon>
        <taxon>Morchella</taxon>
    </lineage>
</organism>
<feature type="chain" id="PRO_5017921473" evidence="7">
    <location>
        <begin position="22"/>
        <end position="408"/>
    </location>
</feature>
<name>A0A3N4KS51_9PEZI</name>
<dbReference type="GO" id="GO:0005385">
    <property type="term" value="F:zinc ion transmembrane transporter activity"/>
    <property type="evidence" value="ECO:0007669"/>
    <property type="project" value="TreeGrafter"/>
</dbReference>
<feature type="compositionally biased region" description="Basic and acidic residues" evidence="5">
    <location>
        <begin position="209"/>
        <end position="219"/>
    </location>
</feature>
<proteinExistence type="predicted"/>
<keyword evidence="4 6" id="KW-0472">Membrane</keyword>
<feature type="transmembrane region" description="Helical" evidence="6">
    <location>
        <begin position="308"/>
        <end position="327"/>
    </location>
</feature>
<evidence type="ECO:0000313" key="9">
    <source>
        <dbReference type="Proteomes" id="UP000277580"/>
    </source>
</evidence>
<evidence type="ECO:0000313" key="8">
    <source>
        <dbReference type="EMBL" id="RPB12239.1"/>
    </source>
</evidence>
<keyword evidence="9" id="KW-1185">Reference proteome</keyword>
<dbReference type="GO" id="GO:0016020">
    <property type="term" value="C:membrane"/>
    <property type="evidence" value="ECO:0007669"/>
    <property type="project" value="UniProtKB-SubCell"/>
</dbReference>
<dbReference type="GO" id="GO:0006882">
    <property type="term" value="P:intracellular zinc ion homeostasis"/>
    <property type="evidence" value="ECO:0007669"/>
    <property type="project" value="TreeGrafter"/>
</dbReference>
<evidence type="ECO:0000256" key="4">
    <source>
        <dbReference type="ARBA" id="ARBA00023136"/>
    </source>
</evidence>
<dbReference type="PANTHER" id="PTHR16950">
    <property type="entry name" value="ZINC TRANSPORTER SLC39A7 HISTIDINE-RICH MEMBRANE PROTEIN KE4"/>
    <property type="match status" value="1"/>
</dbReference>
<protein>
    <submittedName>
        <fullName evidence="8">Zip-domain-containing protein</fullName>
    </submittedName>
</protein>
<dbReference type="STRING" id="1392247.A0A3N4KS51"/>
<sequence length="408" mass="43309">MRPRKAVGLLLLSALVVSAAASSSSTEKIKATSELTIAEIDEKLQECPIVKQLNHERQINAPETSSTMSKVFSVLFPAGPAVNSLLATAYISGPPNFLLALCPTDIDPSSLSVMVAFAVGGLLGDTLLHLIPQTFMGEPHDDNVHFVMLDPKRNTLLGLFIFIGFVTFVAMDKTMRIFGAGHDHSHGHSHDAIEEMKVSATTSGVDTKGGSELKKRGGKDSVVQSQEQVAKKEASNSIKLSSYLNLMFFSHNITDGLAMSAAFHTGGVRIGATTCVAVFFHEIPHEVGDFALLVQSGFTKWQAMGAQFFTAVGAFLGTFIGIGIQWYSASGGEDVVVKAGEGIMGTGLTGGDLVLPFTAGTFLYVGFSVIPELLEVGPNKAEEARKSLTQAVAMAAGFGIMFAISWME</sequence>
<dbReference type="EMBL" id="ML119130">
    <property type="protein sequence ID" value="RPB12239.1"/>
    <property type="molecule type" value="Genomic_DNA"/>
</dbReference>
<gene>
    <name evidence="8" type="ORF">P167DRAFT_488293</name>
</gene>
<evidence type="ECO:0000256" key="3">
    <source>
        <dbReference type="ARBA" id="ARBA00022989"/>
    </source>
</evidence>
<dbReference type="Pfam" id="PF02535">
    <property type="entry name" value="Zip"/>
    <property type="match status" value="1"/>
</dbReference>
<feature type="transmembrane region" description="Helical" evidence="6">
    <location>
        <begin position="71"/>
        <end position="91"/>
    </location>
</feature>
<feature type="transmembrane region" description="Helical" evidence="6">
    <location>
        <begin position="353"/>
        <end position="376"/>
    </location>
</feature>
<keyword evidence="7" id="KW-0732">Signal</keyword>
<evidence type="ECO:0000256" key="2">
    <source>
        <dbReference type="ARBA" id="ARBA00022692"/>
    </source>
</evidence>
<feature type="region of interest" description="Disordered" evidence="5">
    <location>
        <begin position="201"/>
        <end position="222"/>
    </location>
</feature>
<dbReference type="Proteomes" id="UP000277580">
    <property type="component" value="Unassembled WGS sequence"/>
</dbReference>
<evidence type="ECO:0000256" key="1">
    <source>
        <dbReference type="ARBA" id="ARBA00004141"/>
    </source>
</evidence>
<evidence type="ECO:0000256" key="6">
    <source>
        <dbReference type="SAM" id="Phobius"/>
    </source>
</evidence>
<dbReference type="AlphaFoldDB" id="A0A3N4KS51"/>
<evidence type="ECO:0000256" key="7">
    <source>
        <dbReference type="SAM" id="SignalP"/>
    </source>
</evidence>
<dbReference type="OrthoDB" id="200954at2759"/>
<dbReference type="PANTHER" id="PTHR16950:SF16">
    <property type="entry name" value="ZINC TRANSPORTER ZIP13"/>
    <property type="match status" value="1"/>
</dbReference>
<accession>A0A3N4KS51</accession>